<evidence type="ECO:0000313" key="9">
    <source>
        <dbReference type="EMBL" id="QQB61842.1"/>
    </source>
</evidence>
<feature type="transmembrane region" description="Helical" evidence="7">
    <location>
        <begin position="99"/>
        <end position="132"/>
    </location>
</feature>
<organism evidence="10">
    <name type="scientific">Anaerococcus vaginalis</name>
    <dbReference type="NCBI Taxonomy" id="33037"/>
    <lineage>
        <taxon>Bacteria</taxon>
        <taxon>Bacillati</taxon>
        <taxon>Bacillota</taxon>
        <taxon>Tissierellia</taxon>
        <taxon>Tissierellales</taxon>
        <taxon>Peptoniphilaceae</taxon>
        <taxon>Anaerococcus</taxon>
    </lineage>
</organism>
<dbReference type="GO" id="GO:0005886">
    <property type="term" value="C:plasma membrane"/>
    <property type="evidence" value="ECO:0007669"/>
    <property type="project" value="UniProtKB-SubCell"/>
</dbReference>
<keyword evidence="5 7" id="KW-1133">Transmembrane helix</keyword>
<dbReference type="InterPro" id="IPR049177">
    <property type="entry name" value="MgtC_SapB_SrpB_YhiD_N"/>
</dbReference>
<feature type="transmembrane region" description="Helical" evidence="7">
    <location>
        <begin position="69"/>
        <end position="87"/>
    </location>
</feature>
<name>A0A6N2TJ66_9FIRM</name>
<feature type="transmembrane region" description="Helical" evidence="7">
    <location>
        <begin position="38"/>
        <end position="57"/>
    </location>
</feature>
<dbReference type="RefSeq" id="WP_004839556.1">
    <property type="nucleotide sequence ID" value="NZ_CACRSW010000026.1"/>
</dbReference>
<protein>
    <submittedName>
        <fullName evidence="9">MgtC/SapB family protein</fullName>
    </submittedName>
    <submittedName>
        <fullName evidence="10">Putative Mg(2+) transport ATPase</fullName>
    </submittedName>
</protein>
<evidence type="ECO:0000256" key="7">
    <source>
        <dbReference type="SAM" id="Phobius"/>
    </source>
</evidence>
<dbReference type="EMBL" id="CP066014">
    <property type="protein sequence ID" value="QQB61842.1"/>
    <property type="molecule type" value="Genomic_DNA"/>
</dbReference>
<dbReference type="PANTHER" id="PTHR33778">
    <property type="entry name" value="PROTEIN MGTC"/>
    <property type="match status" value="1"/>
</dbReference>
<sequence>MEDLEFIKILILRLFLACLVGVIIGLEREFKGKFAGIRTHTIVALGAALAMIVSKYGFSDSSHYDAERIAAQIVSGIGFLGGGLIFIKKDYISGLTTAAGIWTTAIIAMSIGAGMYIIGICSSILILILQLFLKEEFGIFSFIKRPYTIDIVLDNPMSIEKIYKYFKKENIKFSEKSINYRDDKLILEVQYHNKNENELIGIINFLRENRRVFKFSLD</sequence>
<feature type="transmembrane region" description="Helical" evidence="7">
    <location>
        <begin position="6"/>
        <end position="26"/>
    </location>
</feature>
<evidence type="ECO:0000256" key="6">
    <source>
        <dbReference type="ARBA" id="ARBA00023136"/>
    </source>
</evidence>
<dbReference type="PANTHER" id="PTHR33778:SF1">
    <property type="entry name" value="MAGNESIUM TRANSPORTER YHID-RELATED"/>
    <property type="match status" value="1"/>
</dbReference>
<reference evidence="9 11" key="2">
    <citation type="submission" date="2020-12" db="EMBL/GenBank/DDBJ databases">
        <title>FDA dAtabase for Regulatory Grade micrObial Sequences (FDA-ARGOS): Supporting development and validation of Infectious Disease Dx tests.</title>
        <authorList>
            <person name="Sproer C."/>
            <person name="Gronow S."/>
            <person name="Severitt S."/>
            <person name="Schroder I."/>
            <person name="Tallon L."/>
            <person name="Sadzewicz L."/>
            <person name="Zhao X."/>
            <person name="Boylan J."/>
            <person name="Ott S."/>
            <person name="Bowen H."/>
            <person name="Vavikolanu K."/>
            <person name="Mehta A."/>
            <person name="Aluvathingal J."/>
            <person name="Nadendla S."/>
            <person name="Lowell S."/>
            <person name="Myers T."/>
            <person name="Yan Y."/>
            <person name="Sichtig H."/>
        </authorList>
    </citation>
    <scope>NUCLEOTIDE SEQUENCE [LARGE SCALE GENOMIC DNA]</scope>
    <source>
        <strain evidence="9 11">FDAARGOS_988</strain>
    </source>
</reference>
<gene>
    <name evidence="10" type="ORF">AVLFYP127_00642</name>
    <name evidence="9" type="ORF">I6H45_08565</name>
</gene>
<evidence type="ECO:0000256" key="3">
    <source>
        <dbReference type="ARBA" id="ARBA00022475"/>
    </source>
</evidence>
<dbReference type="PRINTS" id="PR01837">
    <property type="entry name" value="MGTCSAPBPROT"/>
</dbReference>
<evidence type="ECO:0000256" key="4">
    <source>
        <dbReference type="ARBA" id="ARBA00022692"/>
    </source>
</evidence>
<feature type="domain" description="MgtC/SapB/SrpB/YhiD N-terminal" evidence="8">
    <location>
        <begin position="14"/>
        <end position="134"/>
    </location>
</feature>
<keyword evidence="3" id="KW-1003">Cell membrane</keyword>
<dbReference type="Pfam" id="PF02308">
    <property type="entry name" value="MgtC"/>
    <property type="match status" value="1"/>
</dbReference>
<keyword evidence="4 7" id="KW-0812">Transmembrane</keyword>
<evidence type="ECO:0000256" key="1">
    <source>
        <dbReference type="ARBA" id="ARBA00004651"/>
    </source>
</evidence>
<dbReference type="KEGG" id="avg:I6H45_08565"/>
<proteinExistence type="inferred from homology"/>
<dbReference type="Proteomes" id="UP000595276">
    <property type="component" value="Chromosome"/>
</dbReference>
<dbReference type="InterPro" id="IPR003416">
    <property type="entry name" value="MgtC/SapB/SrpB/YhiD_fam"/>
</dbReference>
<evidence type="ECO:0000256" key="2">
    <source>
        <dbReference type="ARBA" id="ARBA00009298"/>
    </source>
</evidence>
<dbReference type="GeneID" id="79022791"/>
<comment type="subcellular location">
    <subcellularLocation>
        <location evidence="1">Cell membrane</location>
        <topology evidence="1">Multi-pass membrane protein</topology>
    </subcellularLocation>
</comment>
<keyword evidence="6 7" id="KW-0472">Membrane</keyword>
<dbReference type="AlphaFoldDB" id="A0A6N2TJ66"/>
<reference evidence="10" key="1">
    <citation type="submission" date="2019-11" db="EMBL/GenBank/DDBJ databases">
        <authorList>
            <person name="Feng L."/>
        </authorList>
    </citation>
    <scope>NUCLEOTIDE SEQUENCE</scope>
    <source>
        <strain evidence="10">AvaginalisLFYP127</strain>
    </source>
</reference>
<evidence type="ECO:0000259" key="8">
    <source>
        <dbReference type="Pfam" id="PF02308"/>
    </source>
</evidence>
<evidence type="ECO:0000256" key="5">
    <source>
        <dbReference type="ARBA" id="ARBA00022989"/>
    </source>
</evidence>
<evidence type="ECO:0000313" key="10">
    <source>
        <dbReference type="EMBL" id="VYT04949.1"/>
    </source>
</evidence>
<dbReference type="EMBL" id="CACRSW010000026">
    <property type="protein sequence ID" value="VYT04949.1"/>
    <property type="molecule type" value="Genomic_DNA"/>
</dbReference>
<accession>A0A6N2TJ66</accession>
<evidence type="ECO:0000313" key="11">
    <source>
        <dbReference type="Proteomes" id="UP000595276"/>
    </source>
</evidence>
<comment type="similarity">
    <text evidence="2">Belongs to the MgtC/SapB family.</text>
</comment>